<dbReference type="EMBL" id="JAGKQH010000002">
    <property type="protein sequence ID" value="KAG6605497.1"/>
    <property type="molecule type" value="Genomic_DNA"/>
</dbReference>
<gene>
    <name evidence="2" type="ORF">SDJN03_02814</name>
</gene>
<evidence type="ECO:0000313" key="2">
    <source>
        <dbReference type="EMBL" id="KAG6605497.1"/>
    </source>
</evidence>
<comment type="caution">
    <text evidence="2">The sequence shown here is derived from an EMBL/GenBank/DDBJ whole genome shotgun (WGS) entry which is preliminary data.</text>
</comment>
<evidence type="ECO:0000313" key="3">
    <source>
        <dbReference type="Proteomes" id="UP000685013"/>
    </source>
</evidence>
<keyword evidence="3" id="KW-1185">Reference proteome</keyword>
<sequence length="112" mass="13151">MPLIMWRWRSVYFRQRQGAVLVSLCNIYQTCYHFNELQRTRNDSRLRAMRRLITLECQWSHVPPHSPTPQTKLGPSKLECQWSHVPPHSPTPQTKLGPSKSFLADMPFPPKP</sequence>
<name>A0AAV6P062_9ROSI</name>
<organism evidence="2 3">
    <name type="scientific">Cucurbita argyrosperma subsp. sororia</name>
    <dbReference type="NCBI Taxonomy" id="37648"/>
    <lineage>
        <taxon>Eukaryota</taxon>
        <taxon>Viridiplantae</taxon>
        <taxon>Streptophyta</taxon>
        <taxon>Embryophyta</taxon>
        <taxon>Tracheophyta</taxon>
        <taxon>Spermatophyta</taxon>
        <taxon>Magnoliopsida</taxon>
        <taxon>eudicotyledons</taxon>
        <taxon>Gunneridae</taxon>
        <taxon>Pentapetalae</taxon>
        <taxon>rosids</taxon>
        <taxon>fabids</taxon>
        <taxon>Cucurbitales</taxon>
        <taxon>Cucurbitaceae</taxon>
        <taxon>Cucurbiteae</taxon>
        <taxon>Cucurbita</taxon>
    </lineage>
</organism>
<dbReference type="Proteomes" id="UP000685013">
    <property type="component" value="Chromosome 2"/>
</dbReference>
<feature type="non-terminal residue" evidence="2">
    <location>
        <position position="1"/>
    </location>
</feature>
<protein>
    <submittedName>
        <fullName evidence="2">Uncharacterized protein</fullName>
    </submittedName>
</protein>
<reference evidence="2 3" key="1">
    <citation type="journal article" date="2021" name="Hortic Res">
        <title>The domestication of Cucurbita argyrosperma as revealed by the genome of its wild relative.</title>
        <authorList>
            <person name="Barrera-Redondo J."/>
            <person name="Sanchez-de la Vega G."/>
            <person name="Aguirre-Liguori J.A."/>
            <person name="Castellanos-Morales G."/>
            <person name="Gutierrez-Guerrero Y.T."/>
            <person name="Aguirre-Dugua X."/>
            <person name="Aguirre-Planter E."/>
            <person name="Tenaillon M.I."/>
            <person name="Lira-Saade R."/>
            <person name="Eguiarte L.E."/>
        </authorList>
    </citation>
    <scope>NUCLEOTIDE SEQUENCE [LARGE SCALE GENOMIC DNA]</scope>
    <source>
        <strain evidence="2">JBR-2021</strain>
    </source>
</reference>
<dbReference type="AlphaFoldDB" id="A0AAV6P062"/>
<accession>A0AAV6P062</accession>
<proteinExistence type="predicted"/>
<evidence type="ECO:0000256" key="1">
    <source>
        <dbReference type="SAM" id="MobiDB-lite"/>
    </source>
</evidence>
<feature type="region of interest" description="Disordered" evidence="1">
    <location>
        <begin position="62"/>
        <end position="112"/>
    </location>
</feature>